<dbReference type="PANTHER" id="PTHR45870">
    <property type="entry name" value="TUBULIN MONOGLYCYLASE TTLL3"/>
    <property type="match status" value="1"/>
</dbReference>
<reference evidence="7" key="1">
    <citation type="submission" date="2023-10" db="EMBL/GenBank/DDBJ databases">
        <authorList>
            <person name="Chen Y."/>
            <person name="Shah S."/>
            <person name="Dougan E. K."/>
            <person name="Thang M."/>
            <person name="Chan C."/>
        </authorList>
    </citation>
    <scope>NUCLEOTIDE SEQUENCE [LARGE SCALE GENOMIC DNA]</scope>
</reference>
<feature type="compositionally biased region" description="Low complexity" evidence="6">
    <location>
        <begin position="1246"/>
        <end position="1258"/>
    </location>
</feature>
<evidence type="ECO:0000256" key="6">
    <source>
        <dbReference type="SAM" id="MobiDB-lite"/>
    </source>
</evidence>
<feature type="region of interest" description="Disordered" evidence="6">
    <location>
        <begin position="1354"/>
        <end position="1465"/>
    </location>
</feature>
<keyword evidence="3" id="KW-0436">Ligase</keyword>
<organism evidence="7 8">
    <name type="scientific">Prorocentrum cordatum</name>
    <dbReference type="NCBI Taxonomy" id="2364126"/>
    <lineage>
        <taxon>Eukaryota</taxon>
        <taxon>Sar</taxon>
        <taxon>Alveolata</taxon>
        <taxon>Dinophyceae</taxon>
        <taxon>Prorocentrales</taxon>
        <taxon>Prorocentraceae</taxon>
        <taxon>Prorocentrum</taxon>
    </lineage>
</organism>
<keyword evidence="8" id="KW-1185">Reference proteome</keyword>
<feature type="region of interest" description="Disordered" evidence="6">
    <location>
        <begin position="11"/>
        <end position="38"/>
    </location>
</feature>
<protein>
    <recommendedName>
        <fullName evidence="9">Tubulin--tyrosine ligase-like protein 9</fullName>
    </recommendedName>
</protein>
<dbReference type="PROSITE" id="PS50096">
    <property type="entry name" value="IQ"/>
    <property type="match status" value="7"/>
</dbReference>
<dbReference type="PROSITE" id="PS51221">
    <property type="entry name" value="TTL"/>
    <property type="match status" value="1"/>
</dbReference>
<evidence type="ECO:0000256" key="1">
    <source>
        <dbReference type="ARBA" id="ARBA00004496"/>
    </source>
</evidence>
<dbReference type="EMBL" id="CAUYUJ010015947">
    <property type="protein sequence ID" value="CAK0860068.1"/>
    <property type="molecule type" value="Genomic_DNA"/>
</dbReference>
<dbReference type="SMART" id="SM00015">
    <property type="entry name" value="IQ"/>
    <property type="match status" value="9"/>
</dbReference>
<proteinExistence type="predicted"/>
<dbReference type="Pfam" id="PF03133">
    <property type="entry name" value="TTL"/>
    <property type="match status" value="1"/>
</dbReference>
<feature type="region of interest" description="Disordered" evidence="6">
    <location>
        <begin position="53"/>
        <end position="209"/>
    </location>
</feature>
<dbReference type="Gene3D" id="1.20.5.190">
    <property type="match status" value="2"/>
</dbReference>
<keyword evidence="2" id="KW-0963">Cytoplasm</keyword>
<feature type="compositionally biased region" description="Low complexity" evidence="6">
    <location>
        <begin position="155"/>
        <end position="203"/>
    </location>
</feature>
<keyword evidence="5" id="KW-0067">ATP-binding</keyword>
<dbReference type="SUPFAM" id="SSF56059">
    <property type="entry name" value="Glutathione synthetase ATP-binding domain-like"/>
    <property type="match status" value="1"/>
</dbReference>
<dbReference type="Proteomes" id="UP001189429">
    <property type="component" value="Unassembled WGS sequence"/>
</dbReference>
<name>A0ABN9UJS1_9DINO</name>
<evidence type="ECO:0000256" key="3">
    <source>
        <dbReference type="ARBA" id="ARBA00022598"/>
    </source>
</evidence>
<feature type="compositionally biased region" description="Low complexity" evidence="6">
    <location>
        <begin position="1416"/>
        <end position="1432"/>
    </location>
</feature>
<dbReference type="Gene3D" id="3.30.470.20">
    <property type="entry name" value="ATP-grasp fold, B domain"/>
    <property type="match status" value="1"/>
</dbReference>
<evidence type="ECO:0000256" key="5">
    <source>
        <dbReference type="ARBA" id="ARBA00022840"/>
    </source>
</evidence>
<accession>A0ABN9UJS1</accession>
<feature type="compositionally biased region" description="Pro residues" evidence="6">
    <location>
        <begin position="106"/>
        <end position="129"/>
    </location>
</feature>
<feature type="region of interest" description="Disordered" evidence="6">
    <location>
        <begin position="1204"/>
        <end position="1288"/>
    </location>
</feature>
<sequence length="1523" mass="166242">MCQPVCQLAAGEHGPQQHEGHSAALSPGKCGRRAAGCTQTGPKAVEQLLAAYLPPESTRRRGAGRLPPGSAACPLGRPPRPAQHAQHARPAPPPGQPAQHAEGPALQPPPQPPRQLPGQPPQPPPPQPGAPCERAAGGPPHGAAGEGPRRAHSQPAGGAPEAAAGASEGLGAEGPVCRASPARPRSATPPRARSARARPCSATGGCGVPTSVRREEEDLDRELEAVEMALKRRNASRRDLVAAFLRKQRLDCSLKLFVFDGPDEHIRQALLREGSGWMENKLPRSAAWNLKWSVTDCESDYRDLQDGDLFNHFQNNRVLTTKIGLHHSLRQLAVEERVEIDAFFPRCYDLSNAADRDDFLMDFRRCAAVNLLRQHRRLLSEHGGAAESGAGGERAAEASKSGGYRCNVTILGAALVVLLEMLQELCGSLSDDESMPEGGRGLTRREWDAMVFYSELADAQLLRQAALTSEQPRLRNRRFTVAGFPLSAEDVQDQGDSCEAGCPRRAQRPLPLERWPEFCGHAWAQEPPAQLQSALETALGRLELAWGHEACAQGPANAWIVKPGTSSKGCGIMCMNQLPELLHHCKPGANRIVQKYIERPLLVYGGRKFDIRQWVLVRSFHPLEAYMFSECYLRLCNETYDMNDLANRQRHLTNWAINKHGNHAAEGAIASLSELQDILRTATGASGHWKEHLQPQLQGIVLQCLHSVRHSVVTRPQSFELYGFDFLIGEDLRPWLLEVNLSPACEARAPWLASMMSRMATRLAELLVGEGPFEPDGVMPDWVCVAAEGRVPDALAVGPAPTALGTPGEGPELDGLRPEDSGRRCSGSEGGPPPGDTASLCVVGRRLNLRSERAFDRAWKRQAAQQLINRVARGFLERVRLRRRRDERLIRLARLVQGRSRSFLAVRALQDLRRHLGAVGLQRRWRGALGRRRACERRLEVQRNLAATRLQRCWRGRAARRWVGACVRLVRWWRRRHRARAACAVRVQSAARGWLARRRYARYHERVLQPTLTLSRLVALARWRHQAALCSAGEAAVLLQRRWRGLLGRRAAARQRTKRRAMAAWRAHAAACVAAARRLQRSLRCRLRRAAAARWASARQAARLRLQRGWRARAARRLAAAVVLQAGWRALQARRHAHCLRRARAALALQAAVRGLWARRAARQRLARLVAMQAVWRGRLGRRMAVAQRRLVENKRRWLESVRVAAPPASGGGGPGAGRPACPQLGEEGARGPPPARQPSWGRRQGSSAGPAPRAGGAWEETSDVYESPGARGAHTPRSGVGASEDSPAHPICARRGCTMVLSDYVKGGQLHYVCDLCGGRSCQGHVTGTTRRWRCGPCDYDVCFRCCPQAPAPAAPLPSARGRPPSPRAARPEAAGAAGGRPQAAPPPSGGSALSAARHLRASSARHVERPRVPASDASGESGDSAEPAGPARDRGRPRSAAPSAGGGGARAYQRSQGGRLPGPWRSSSAGVLWAYFAREISLGLLGLILEHFAAVLVRSQGRLWSPAEAQNRALVSMAYPG</sequence>
<evidence type="ECO:0000256" key="4">
    <source>
        <dbReference type="ARBA" id="ARBA00022741"/>
    </source>
</evidence>
<feature type="region of interest" description="Disordered" evidence="6">
    <location>
        <begin position="799"/>
        <end position="837"/>
    </location>
</feature>
<evidence type="ECO:0008006" key="9">
    <source>
        <dbReference type="Google" id="ProtNLM"/>
    </source>
</evidence>
<evidence type="ECO:0000313" key="7">
    <source>
        <dbReference type="EMBL" id="CAK0860068.1"/>
    </source>
</evidence>
<feature type="compositionally biased region" description="Low complexity" evidence="6">
    <location>
        <begin position="1391"/>
        <end position="1406"/>
    </location>
</feature>
<dbReference type="PANTHER" id="PTHR45870:SF2">
    <property type="entry name" value="TUBULIN MONOGLYCYLASE TTLL3"/>
    <property type="match status" value="1"/>
</dbReference>
<feature type="compositionally biased region" description="Low complexity" evidence="6">
    <location>
        <begin position="130"/>
        <end position="143"/>
    </location>
</feature>
<feature type="compositionally biased region" description="Low complexity" evidence="6">
    <location>
        <begin position="1358"/>
        <end position="1384"/>
    </location>
</feature>
<dbReference type="InterPro" id="IPR051437">
    <property type="entry name" value="TTLL_monoglycylase"/>
</dbReference>
<gene>
    <name evidence="7" type="ORF">PCOR1329_LOCUS49147</name>
</gene>
<dbReference type="InterPro" id="IPR004344">
    <property type="entry name" value="TTL/TTLL_fam"/>
</dbReference>
<evidence type="ECO:0000313" key="8">
    <source>
        <dbReference type="Proteomes" id="UP001189429"/>
    </source>
</evidence>
<feature type="compositionally biased region" description="Basic and acidic residues" evidence="6">
    <location>
        <begin position="814"/>
        <end position="823"/>
    </location>
</feature>
<dbReference type="InterPro" id="IPR000048">
    <property type="entry name" value="IQ_motif_EF-hand-BS"/>
</dbReference>
<evidence type="ECO:0000256" key="2">
    <source>
        <dbReference type="ARBA" id="ARBA00022490"/>
    </source>
</evidence>
<comment type="subcellular location">
    <subcellularLocation>
        <location evidence="1">Cytoplasm</location>
    </subcellularLocation>
</comment>
<keyword evidence="4" id="KW-0547">Nucleotide-binding</keyword>
<comment type="caution">
    <text evidence="7">The sequence shown here is derived from an EMBL/GenBank/DDBJ whole genome shotgun (WGS) entry which is preliminary data.</text>
</comment>